<dbReference type="PANTHER" id="PTHR37049">
    <property type="entry name" value="PEPTIDASE S41 FAMILY PROTEIN"/>
    <property type="match status" value="1"/>
</dbReference>
<feature type="non-terminal residue" evidence="1">
    <location>
        <position position="476"/>
    </location>
</feature>
<accession>A0A9N9CD41</accession>
<dbReference type="SUPFAM" id="SSF52096">
    <property type="entry name" value="ClpP/crotonase"/>
    <property type="match status" value="1"/>
</dbReference>
<dbReference type="PANTHER" id="PTHR37049:SF4">
    <property type="entry name" value="RHODANESE DOMAIN-CONTAINING PROTEIN"/>
    <property type="match status" value="1"/>
</dbReference>
<dbReference type="InterPro" id="IPR029045">
    <property type="entry name" value="ClpP/crotonase-like_dom_sf"/>
</dbReference>
<keyword evidence="2" id="KW-1185">Reference proteome</keyword>
<dbReference type="AlphaFoldDB" id="A0A9N9CD41"/>
<comment type="caution">
    <text evidence="1">The sequence shown here is derived from an EMBL/GenBank/DDBJ whole genome shotgun (WGS) entry which is preliminary data.</text>
</comment>
<proteinExistence type="predicted"/>
<dbReference type="InterPro" id="IPR052766">
    <property type="entry name" value="S41A_metabolite_peptidase"/>
</dbReference>
<dbReference type="Gene3D" id="3.90.226.10">
    <property type="entry name" value="2-enoyl-CoA Hydratase, Chain A, domain 1"/>
    <property type="match status" value="1"/>
</dbReference>
<sequence>MTFYSVVNNGKQIIKVYKDLTDQSNNDCEVTHIDGQDAYRVIYEFAKDSVVSSKDLGVRFNIALDLIYQERSFAFRNEIPKNSDIIYTLKCNNTKEFVVKRNWNAFSTSTVLNKFNDSKTYFDNICNPTKENKQPILSSLMFREIAKTFDETNSRKLTEQEQSVTIIRVIDEFIGFYKQEDFGIVKIFTENPTVLNTAVLINVLQGFNELANTGVKKVVLDLSDNLGGSVLIVVFINLLLFPNTFPTFDYDMRITKQMRLAVTEEFRLATSNTIFDIKGYVNANTHANFTSADDFFGNNVYTRGGVVGNYSNKYVLSDIEINEIRQIIKQNLSTPLPWKPEDYIILTNGLCGSACSHIAQHAAEFNNVTTVAVGGIASNPLLSYSTFPGGSVCNSTVIFNSLGKLNLLNNTLMPKPFPLGGMDVTLTINEKYSKIKPDEILEYAFRPADFRIFYDEKNIRNISILWSQAAALIGKK</sequence>
<gene>
    <name evidence="1" type="ORF">RFULGI_LOCUS6454</name>
</gene>
<reference evidence="1" key="1">
    <citation type="submission" date="2021-06" db="EMBL/GenBank/DDBJ databases">
        <authorList>
            <person name="Kallberg Y."/>
            <person name="Tangrot J."/>
            <person name="Rosling A."/>
        </authorList>
    </citation>
    <scope>NUCLEOTIDE SEQUENCE</scope>
    <source>
        <strain evidence="1">IN212</strain>
    </source>
</reference>
<dbReference type="Proteomes" id="UP000789396">
    <property type="component" value="Unassembled WGS sequence"/>
</dbReference>
<dbReference type="EMBL" id="CAJVPZ010008340">
    <property type="protein sequence ID" value="CAG8596970.1"/>
    <property type="molecule type" value="Genomic_DNA"/>
</dbReference>
<name>A0A9N9CD41_9GLOM</name>
<evidence type="ECO:0000313" key="2">
    <source>
        <dbReference type="Proteomes" id="UP000789396"/>
    </source>
</evidence>
<organism evidence="1 2">
    <name type="scientific">Racocetra fulgida</name>
    <dbReference type="NCBI Taxonomy" id="60492"/>
    <lineage>
        <taxon>Eukaryota</taxon>
        <taxon>Fungi</taxon>
        <taxon>Fungi incertae sedis</taxon>
        <taxon>Mucoromycota</taxon>
        <taxon>Glomeromycotina</taxon>
        <taxon>Glomeromycetes</taxon>
        <taxon>Diversisporales</taxon>
        <taxon>Gigasporaceae</taxon>
        <taxon>Racocetra</taxon>
    </lineage>
</organism>
<dbReference type="OrthoDB" id="27214at2759"/>
<evidence type="ECO:0000313" key="1">
    <source>
        <dbReference type="EMBL" id="CAG8596970.1"/>
    </source>
</evidence>
<protein>
    <submittedName>
        <fullName evidence="1">12814_t:CDS:1</fullName>
    </submittedName>
</protein>